<name>A0A919TNZ3_9ACTN</name>
<feature type="region of interest" description="Disordered" evidence="1">
    <location>
        <begin position="81"/>
        <end position="117"/>
    </location>
</feature>
<gene>
    <name evidence="2" type="ORF">Asi03nite_62010</name>
</gene>
<feature type="region of interest" description="Disordered" evidence="1">
    <location>
        <begin position="39"/>
        <end position="68"/>
    </location>
</feature>
<evidence type="ECO:0000256" key="1">
    <source>
        <dbReference type="SAM" id="MobiDB-lite"/>
    </source>
</evidence>
<dbReference type="RefSeq" id="WP_203684013.1">
    <property type="nucleotide sequence ID" value="NZ_BOMW01000066.1"/>
</dbReference>
<reference evidence="2" key="1">
    <citation type="submission" date="2021-01" db="EMBL/GenBank/DDBJ databases">
        <title>Whole genome shotgun sequence of Actinoplanes siamensis NBRC 109076.</title>
        <authorList>
            <person name="Komaki H."/>
            <person name="Tamura T."/>
        </authorList>
    </citation>
    <scope>NUCLEOTIDE SEQUENCE</scope>
    <source>
        <strain evidence="2">NBRC 109076</strain>
    </source>
</reference>
<evidence type="ECO:0000313" key="3">
    <source>
        <dbReference type="Proteomes" id="UP000629619"/>
    </source>
</evidence>
<evidence type="ECO:0000313" key="2">
    <source>
        <dbReference type="EMBL" id="GIF08663.1"/>
    </source>
</evidence>
<dbReference type="Proteomes" id="UP000629619">
    <property type="component" value="Unassembled WGS sequence"/>
</dbReference>
<protein>
    <submittedName>
        <fullName evidence="2">Uncharacterized protein</fullName>
    </submittedName>
</protein>
<comment type="caution">
    <text evidence="2">The sequence shown here is derived from an EMBL/GenBank/DDBJ whole genome shotgun (WGS) entry which is preliminary data.</text>
</comment>
<feature type="compositionally biased region" description="Polar residues" evidence="1">
    <location>
        <begin position="85"/>
        <end position="99"/>
    </location>
</feature>
<organism evidence="2 3">
    <name type="scientific">Actinoplanes siamensis</name>
    <dbReference type="NCBI Taxonomy" id="1223317"/>
    <lineage>
        <taxon>Bacteria</taxon>
        <taxon>Bacillati</taxon>
        <taxon>Actinomycetota</taxon>
        <taxon>Actinomycetes</taxon>
        <taxon>Micromonosporales</taxon>
        <taxon>Micromonosporaceae</taxon>
        <taxon>Actinoplanes</taxon>
    </lineage>
</organism>
<dbReference type="AlphaFoldDB" id="A0A919TNZ3"/>
<dbReference type="EMBL" id="BOMW01000066">
    <property type="protein sequence ID" value="GIF08663.1"/>
    <property type="molecule type" value="Genomic_DNA"/>
</dbReference>
<accession>A0A919TNZ3</accession>
<proteinExistence type="predicted"/>
<keyword evidence="3" id="KW-1185">Reference proteome</keyword>
<sequence>MAKLTANTLVVHPDTGSPVLLAEGGPLPDWAAGLVGDHLLDEPSSAGLGEAVGRGPGTARKSASDTTEVDALRARIAELEAAQQGNSSSPTELDATQQGGPKLPPRSGPGSGAPEWRAYARSVDVEVADGASREDVIAALDAAGKPTK</sequence>